<feature type="transmembrane region" description="Helical" evidence="1">
    <location>
        <begin position="12"/>
        <end position="28"/>
    </location>
</feature>
<dbReference type="AlphaFoldDB" id="A0A2Y9BDA4"/>
<comment type="caution">
    <text evidence="2">The sequence shown here is derived from an EMBL/GenBank/DDBJ whole genome shotgun (WGS) entry which is preliminary data.</text>
</comment>
<dbReference type="RefSeq" id="WP_109731030.1">
    <property type="nucleotide sequence ID" value="NZ_BAAACK010000018.1"/>
</dbReference>
<keyword evidence="1" id="KW-1133">Transmembrane helix</keyword>
<keyword evidence="1" id="KW-0812">Transmembrane</keyword>
<dbReference type="EMBL" id="QGDL01000005">
    <property type="protein sequence ID" value="PWJ29901.1"/>
    <property type="molecule type" value="Genomic_DNA"/>
</dbReference>
<keyword evidence="3" id="KW-1185">Reference proteome</keyword>
<dbReference type="OrthoDB" id="9803656at2"/>
<keyword evidence="1" id="KW-0472">Membrane</keyword>
<evidence type="ECO:0000313" key="2">
    <source>
        <dbReference type="EMBL" id="PWJ29901.1"/>
    </source>
</evidence>
<evidence type="ECO:0000313" key="3">
    <source>
        <dbReference type="Proteomes" id="UP000245845"/>
    </source>
</evidence>
<gene>
    <name evidence="2" type="ORF">A8806_105204</name>
</gene>
<accession>A0A2Y9BDA4</accession>
<organism evidence="2 3">
    <name type="scientific">Faecalicatena orotica</name>
    <dbReference type="NCBI Taxonomy" id="1544"/>
    <lineage>
        <taxon>Bacteria</taxon>
        <taxon>Bacillati</taxon>
        <taxon>Bacillota</taxon>
        <taxon>Clostridia</taxon>
        <taxon>Lachnospirales</taxon>
        <taxon>Lachnospiraceae</taxon>
        <taxon>Faecalicatena</taxon>
    </lineage>
</organism>
<proteinExistence type="predicted"/>
<reference evidence="2 3" key="1">
    <citation type="submission" date="2018-05" db="EMBL/GenBank/DDBJ databases">
        <title>The Hungate 1000. A catalogue of reference genomes from the rumen microbiome.</title>
        <authorList>
            <person name="Kelly W."/>
        </authorList>
    </citation>
    <scope>NUCLEOTIDE SEQUENCE [LARGE SCALE GENOMIC DNA]</scope>
    <source>
        <strain evidence="2 3">NLAE-zl-C242</strain>
    </source>
</reference>
<protein>
    <submittedName>
        <fullName evidence="2">Uncharacterized protein</fullName>
    </submittedName>
</protein>
<name>A0A2Y9BDA4_9FIRM</name>
<evidence type="ECO:0000256" key="1">
    <source>
        <dbReference type="SAM" id="Phobius"/>
    </source>
</evidence>
<dbReference type="Proteomes" id="UP000245845">
    <property type="component" value="Unassembled WGS sequence"/>
</dbReference>
<sequence>MFHGDFKKRNTLFLLAVLVLISVYYFFYSQPVASMQFSENDLSVTFSGGESDSATFLLKNVQEISFVEEPDYGKCLDGSISNGGNMYGLWCSDLLGTYQAYASSRAGSCILIKDAEKTAVFNYENTDTTYSAYEELRKYWKRAGAI</sequence>